<keyword evidence="3" id="KW-1185">Reference proteome</keyword>
<dbReference type="PANTHER" id="PTHR22042:SF3">
    <property type="entry name" value="RIKEN CDNA 2900026A02 GENE"/>
    <property type="match status" value="1"/>
</dbReference>
<proteinExistence type="predicted"/>
<sequence>MAAQVEVQSGEAGRNVGGGHLYLSPLADSSNSLTEIPSISQSTHITPESSKPIPGPKPRLTPKPYAVDRNPTIKPIVAPKPRPESTRLPGHKPEPPYFPKPQQPAGKPVSADPNRPEEQEKTKPEAAAVPLRPQPRGSRPRPVSAFFLDSPAKTGTPVPAARWAGRRPLSADLTSKFESIGLSLHRNASKCVAKPADSDQKTVVEKRAGSIKSRISLLLDSSSTPAALGQASDLHSPVQPAPEAEPAVGVKKLIKQLTEDTTPTQSPTPKPSLKPRPLPLDLTKSQTSRGPDEESMMRSALDAQVTEEMMEVEKKREQTERHKAKMKELERERLRQLEMEKEALSEFERKKEKELQRQKALEREKQEFEEKQHALVRQRQLELKKLQELEGLRQLEKEKRRKMERERQQELERQRQKEEERQSELDKERQLLEIQKEKQRLEELERQKQKEMERQQLMELEKQRLREKKEREEAERLKQMALEQEVLRIKEIEKEMERQRQRDLERERQRQLDMERQRQLDMERQRQLDMERQELEKQRLKQREQEKERQRREELERIKEMEKKKLLEFAKQKQAERDREQEKRRLREEAENMRQVAKQQEAERQRLKERQKKKEERERARLESSALRPTVVDLDSVLRNEPIPKAMPQRADPATRWREPTDYKPAILDVDTFSAQTQFSPCEDLFPVSDGGFAARPLLPPERDISWKVPSVSSSSPAWILSPQDPWELQPVEMSVDSHAVEPRKHANKLSPDQLLHRQEERLLAPQRHWSSMLDQPLLPAAFPGTEARSGVPAGGVLLGRPQAGGVLPGGPPSGGVLPGGHYTGWDLPGGLPTGGSPVGGVLPGGPPTGGVLPGGPSTGGVLPGGPSTGGVLPGGVSSGTAAEQIWIPREPQPQDSWGQVQGHRRSQGSHVSQTERVVLYFRDQTQCWRPQVQSGVQILFKPPN</sequence>
<feature type="region of interest" description="Disordered" evidence="1">
    <location>
        <begin position="344"/>
        <end position="374"/>
    </location>
</feature>
<feature type="region of interest" description="Disordered" evidence="1">
    <location>
        <begin position="224"/>
        <end position="298"/>
    </location>
</feature>
<dbReference type="InterPro" id="IPR040006">
    <property type="entry name" value="TNKS1BP1-like"/>
</dbReference>
<feature type="region of interest" description="Disordered" evidence="1">
    <location>
        <begin position="497"/>
        <end position="624"/>
    </location>
</feature>
<feature type="compositionally biased region" description="Polar residues" evidence="1">
    <location>
        <begin position="27"/>
        <end position="49"/>
    </location>
</feature>
<feature type="region of interest" description="Disordered" evidence="1">
    <location>
        <begin position="1"/>
        <end position="160"/>
    </location>
</feature>
<dbReference type="AlphaFoldDB" id="A0A3Q3WG18"/>
<dbReference type="STRING" id="94237.ENSMMOP00000013648"/>
<reference evidence="2" key="2">
    <citation type="submission" date="2025-09" db="UniProtKB">
        <authorList>
            <consortium name="Ensembl"/>
        </authorList>
    </citation>
    <scope>IDENTIFICATION</scope>
</reference>
<feature type="compositionally biased region" description="Pro residues" evidence="1">
    <location>
        <begin position="266"/>
        <end position="278"/>
    </location>
</feature>
<evidence type="ECO:0000256" key="1">
    <source>
        <dbReference type="SAM" id="MobiDB-lite"/>
    </source>
</evidence>
<dbReference type="Proteomes" id="UP000261620">
    <property type="component" value="Unplaced"/>
</dbReference>
<feature type="region of interest" description="Disordered" evidence="1">
    <location>
        <begin position="394"/>
        <end position="428"/>
    </location>
</feature>
<evidence type="ECO:0000313" key="3">
    <source>
        <dbReference type="Proteomes" id="UP000261620"/>
    </source>
</evidence>
<dbReference type="OMA" id="AFARIDC"/>
<accession>A0A3Q3WG18</accession>
<feature type="compositionally biased region" description="Basic and acidic residues" evidence="1">
    <location>
        <begin position="497"/>
        <end position="592"/>
    </location>
</feature>
<organism evidence="2 3">
    <name type="scientific">Mola mola</name>
    <name type="common">Ocean sunfish</name>
    <name type="synonym">Tetraodon mola</name>
    <dbReference type="NCBI Taxonomy" id="94237"/>
    <lineage>
        <taxon>Eukaryota</taxon>
        <taxon>Metazoa</taxon>
        <taxon>Chordata</taxon>
        <taxon>Craniata</taxon>
        <taxon>Vertebrata</taxon>
        <taxon>Euteleostomi</taxon>
        <taxon>Actinopterygii</taxon>
        <taxon>Neopterygii</taxon>
        <taxon>Teleostei</taxon>
        <taxon>Neoteleostei</taxon>
        <taxon>Acanthomorphata</taxon>
        <taxon>Eupercaria</taxon>
        <taxon>Tetraodontiformes</taxon>
        <taxon>Molidae</taxon>
        <taxon>Mola</taxon>
    </lineage>
</organism>
<evidence type="ECO:0000313" key="2">
    <source>
        <dbReference type="Ensembl" id="ENSMMOP00000013648.1"/>
    </source>
</evidence>
<dbReference type="PANTHER" id="PTHR22042">
    <property type="entry name" value="TANKYRASE 1 BINDING PROTEIN"/>
    <property type="match status" value="1"/>
</dbReference>
<feature type="compositionally biased region" description="Basic and acidic residues" evidence="1">
    <location>
        <begin position="600"/>
        <end position="622"/>
    </location>
</feature>
<name>A0A3Q3WG18_MOLML</name>
<dbReference type="Ensembl" id="ENSMMOT00000013871.1">
    <property type="protein sequence ID" value="ENSMMOP00000013648.1"/>
    <property type="gene ID" value="ENSMMOG00000010465.1"/>
</dbReference>
<protein>
    <submittedName>
        <fullName evidence="2">Uncharacterized protein</fullName>
    </submittedName>
</protein>
<reference evidence="2" key="1">
    <citation type="submission" date="2025-08" db="UniProtKB">
        <authorList>
            <consortium name="Ensembl"/>
        </authorList>
    </citation>
    <scope>IDENTIFICATION</scope>
</reference>
<feature type="region of interest" description="Disordered" evidence="1">
    <location>
        <begin position="892"/>
        <end position="912"/>
    </location>
</feature>
<feature type="region of interest" description="Disordered" evidence="1">
    <location>
        <begin position="444"/>
        <end position="477"/>
    </location>
</feature>
<feature type="compositionally biased region" description="Basic and acidic residues" evidence="1">
    <location>
        <begin position="114"/>
        <end position="124"/>
    </location>
</feature>